<dbReference type="Proteomes" id="UP000027138">
    <property type="component" value="Unassembled WGS sequence"/>
</dbReference>
<evidence type="ECO:0000313" key="1">
    <source>
        <dbReference type="EMBL" id="KDP25147.1"/>
    </source>
</evidence>
<reference evidence="1 2" key="1">
    <citation type="journal article" date="2014" name="PLoS ONE">
        <title>Global Analysis of Gene Expression Profiles in Physic Nut (Jatropha curcas L.) Seedlings Exposed to Salt Stress.</title>
        <authorList>
            <person name="Zhang L."/>
            <person name="Zhang C."/>
            <person name="Wu P."/>
            <person name="Chen Y."/>
            <person name="Li M."/>
            <person name="Jiang H."/>
            <person name="Wu G."/>
        </authorList>
    </citation>
    <scope>NUCLEOTIDE SEQUENCE [LARGE SCALE GENOMIC DNA]</scope>
    <source>
        <strain evidence="2">cv. GZQX0401</strain>
        <tissue evidence="1">Young leaves</tissue>
    </source>
</reference>
<protein>
    <submittedName>
        <fullName evidence="1">Uncharacterized protein</fullName>
    </submittedName>
</protein>
<evidence type="ECO:0000313" key="2">
    <source>
        <dbReference type="Proteomes" id="UP000027138"/>
    </source>
</evidence>
<sequence length="51" mass="5673">MATENVMDWLPGDTVIDLVTRPVSHGMKLSEFIPEAGIAISLWHDLPDHLC</sequence>
<proteinExistence type="predicted"/>
<dbReference type="AlphaFoldDB" id="A0A067JML8"/>
<gene>
    <name evidence="1" type="ORF">JCGZ_24247</name>
</gene>
<accession>A0A067JML8</accession>
<organism evidence="1 2">
    <name type="scientific">Jatropha curcas</name>
    <name type="common">Barbados nut</name>
    <dbReference type="NCBI Taxonomy" id="180498"/>
    <lineage>
        <taxon>Eukaryota</taxon>
        <taxon>Viridiplantae</taxon>
        <taxon>Streptophyta</taxon>
        <taxon>Embryophyta</taxon>
        <taxon>Tracheophyta</taxon>
        <taxon>Spermatophyta</taxon>
        <taxon>Magnoliopsida</taxon>
        <taxon>eudicotyledons</taxon>
        <taxon>Gunneridae</taxon>
        <taxon>Pentapetalae</taxon>
        <taxon>rosids</taxon>
        <taxon>fabids</taxon>
        <taxon>Malpighiales</taxon>
        <taxon>Euphorbiaceae</taxon>
        <taxon>Crotonoideae</taxon>
        <taxon>Jatropheae</taxon>
        <taxon>Jatropha</taxon>
    </lineage>
</organism>
<name>A0A067JML8_JATCU</name>
<keyword evidence="2" id="KW-1185">Reference proteome</keyword>
<dbReference type="EMBL" id="KK914998">
    <property type="protein sequence ID" value="KDP25147.1"/>
    <property type="molecule type" value="Genomic_DNA"/>
</dbReference>